<keyword evidence="7" id="KW-0597">Phosphoprotein</keyword>
<comment type="catalytic activity">
    <reaction evidence="14">
        <text>N(6)-(pyridoxal phosphate)-L-lysyl-[4-amino-5-hydroxymethyl-2-methylpyrimidine phosphate synthase] + L-histidyl-[4-amino-5-hydroxymethyl-2-methylpyrimidine phosphate synthase] + 2 Fe(3+) + 4 H2O = L-lysyl-[4-amino-5-hydroxymethyl-2-methylpyrimidine phosphate synthase] + (2S)-2-amino-5-hydroxy-4-oxopentanoyl-[4-amino-5-hydroxymethyl-2-methylpyrimidine phosphate synthase] + 4-amino-2-methyl-5-(phosphooxymethyl)pyrimidine + 3-oxopropanoate + 2 Fe(2+) + 2 H(+)</text>
        <dbReference type="Rhea" id="RHEA:65756"/>
        <dbReference type="Rhea" id="RHEA-COMP:16892"/>
        <dbReference type="Rhea" id="RHEA-COMP:16893"/>
        <dbReference type="Rhea" id="RHEA-COMP:16894"/>
        <dbReference type="Rhea" id="RHEA-COMP:16895"/>
        <dbReference type="ChEBI" id="CHEBI:15377"/>
        <dbReference type="ChEBI" id="CHEBI:15378"/>
        <dbReference type="ChEBI" id="CHEBI:29033"/>
        <dbReference type="ChEBI" id="CHEBI:29034"/>
        <dbReference type="ChEBI" id="CHEBI:29969"/>
        <dbReference type="ChEBI" id="CHEBI:29979"/>
        <dbReference type="ChEBI" id="CHEBI:33190"/>
        <dbReference type="ChEBI" id="CHEBI:58354"/>
        <dbReference type="ChEBI" id="CHEBI:143915"/>
        <dbReference type="ChEBI" id="CHEBI:157692"/>
    </reaction>
    <physiologicalReaction direction="left-to-right" evidence="14">
        <dbReference type="Rhea" id="RHEA:65757"/>
    </physiologicalReaction>
</comment>
<evidence type="ECO:0000256" key="7">
    <source>
        <dbReference type="ARBA" id="ARBA00022553"/>
    </source>
</evidence>
<evidence type="ECO:0000256" key="13">
    <source>
        <dbReference type="ARBA" id="ARBA00033171"/>
    </source>
</evidence>
<dbReference type="SUPFAM" id="SSF53850">
    <property type="entry name" value="Periplasmic binding protein-like II"/>
    <property type="match status" value="2"/>
</dbReference>
<evidence type="ECO:0000256" key="10">
    <source>
        <dbReference type="ARBA" id="ARBA00022898"/>
    </source>
</evidence>
<dbReference type="CDD" id="cd00082">
    <property type="entry name" value="HisKA"/>
    <property type="match status" value="1"/>
</dbReference>
<accession>A0AAE7B0X1</accession>
<dbReference type="Proteomes" id="UP000502065">
    <property type="component" value="Chromosome"/>
</dbReference>
<dbReference type="GO" id="GO:0046872">
    <property type="term" value="F:metal ion binding"/>
    <property type="evidence" value="ECO:0007669"/>
    <property type="project" value="UniProtKB-KW"/>
</dbReference>
<keyword evidence="15" id="KW-0472">Membrane</keyword>
<keyword evidence="15" id="KW-1133">Transmembrane helix</keyword>
<evidence type="ECO:0000256" key="6">
    <source>
        <dbReference type="ARBA" id="ARBA00012438"/>
    </source>
</evidence>
<name>A0AAE7B0X1_9BACT</name>
<dbReference type="EC" id="2.7.13.3" evidence="6"/>
<dbReference type="KEGG" id="aaqi:AAQM_0136"/>
<keyword evidence="12" id="KW-0408">Iron</keyword>
<proteinExistence type="inferred from homology"/>
<dbReference type="Gene3D" id="3.30.565.10">
    <property type="entry name" value="Histidine kinase-like ATPase, C-terminal domain"/>
    <property type="match status" value="1"/>
</dbReference>
<dbReference type="PROSITE" id="PS50109">
    <property type="entry name" value="HIS_KIN"/>
    <property type="match status" value="1"/>
</dbReference>
<dbReference type="InterPro" id="IPR036097">
    <property type="entry name" value="HisK_dim/P_sf"/>
</dbReference>
<comment type="catalytic activity">
    <reaction evidence="1">
        <text>ATP + protein L-histidine = ADP + protein N-phospho-L-histidine.</text>
        <dbReference type="EC" id="2.7.13.3"/>
    </reaction>
</comment>
<dbReference type="Pfam" id="PF09084">
    <property type="entry name" value="NMT1"/>
    <property type="match status" value="1"/>
</dbReference>
<keyword evidence="17" id="KW-0418">Kinase</keyword>
<dbReference type="GO" id="GO:0000155">
    <property type="term" value="F:phosphorelay sensor kinase activity"/>
    <property type="evidence" value="ECO:0007669"/>
    <property type="project" value="InterPro"/>
</dbReference>
<keyword evidence="11" id="KW-0784">Thiamine biosynthesis</keyword>
<comment type="similarity">
    <text evidence="4">Belongs to the NMT1/THI5 family.</text>
</comment>
<comment type="subunit">
    <text evidence="5">Homodimer.</text>
</comment>
<dbReference type="SMART" id="SM00062">
    <property type="entry name" value="PBPb"/>
    <property type="match status" value="1"/>
</dbReference>
<reference evidence="17 18" key="1">
    <citation type="submission" date="2018-07" db="EMBL/GenBank/DDBJ databases">
        <title>Identification of phenol metabolism pathways in Arcobacter.</title>
        <authorList>
            <person name="Miller W.G."/>
            <person name="Yee E."/>
            <person name="Bono J.L."/>
        </authorList>
    </citation>
    <scope>NUCLEOTIDE SEQUENCE [LARGE SCALE GENOMIC DNA]</scope>
    <source>
        <strain evidence="17 18">W63</strain>
    </source>
</reference>
<dbReference type="InterPro" id="IPR003594">
    <property type="entry name" value="HATPase_dom"/>
</dbReference>
<evidence type="ECO:0000313" key="18">
    <source>
        <dbReference type="Proteomes" id="UP000502065"/>
    </source>
</evidence>
<dbReference type="InterPro" id="IPR015168">
    <property type="entry name" value="SsuA/THI5"/>
</dbReference>
<dbReference type="SUPFAM" id="SSF47384">
    <property type="entry name" value="Homodimeric domain of signal transducing histidine kinase"/>
    <property type="match status" value="1"/>
</dbReference>
<gene>
    <name evidence="17" type="ORF">AAQM_0136</name>
</gene>
<dbReference type="InterPro" id="IPR005467">
    <property type="entry name" value="His_kinase_dom"/>
</dbReference>
<evidence type="ECO:0000259" key="16">
    <source>
        <dbReference type="PROSITE" id="PS50109"/>
    </source>
</evidence>
<dbReference type="CDD" id="cd13708">
    <property type="entry name" value="PBP2_BvgS_like_1"/>
    <property type="match status" value="1"/>
</dbReference>
<evidence type="ECO:0000256" key="14">
    <source>
        <dbReference type="ARBA" id="ARBA00048179"/>
    </source>
</evidence>
<dbReference type="RefSeq" id="WP_129094133.1">
    <property type="nucleotide sequence ID" value="NZ_CBCSAE010000003.1"/>
</dbReference>
<keyword evidence="9" id="KW-0479">Metal-binding</keyword>
<dbReference type="GO" id="GO:0009228">
    <property type="term" value="P:thiamine biosynthetic process"/>
    <property type="evidence" value="ECO:0007669"/>
    <property type="project" value="UniProtKB-KW"/>
</dbReference>
<dbReference type="EMBL" id="CP030944">
    <property type="protein sequence ID" value="QKE24916.1"/>
    <property type="molecule type" value="Genomic_DNA"/>
</dbReference>
<dbReference type="InterPro" id="IPR001638">
    <property type="entry name" value="Solute-binding_3/MltF_N"/>
</dbReference>
<evidence type="ECO:0000256" key="9">
    <source>
        <dbReference type="ARBA" id="ARBA00022723"/>
    </source>
</evidence>
<evidence type="ECO:0000256" key="4">
    <source>
        <dbReference type="ARBA" id="ARBA00009406"/>
    </source>
</evidence>
<keyword evidence="15" id="KW-0812">Transmembrane</keyword>
<dbReference type="AlphaFoldDB" id="A0AAE7B0X1"/>
<dbReference type="InterPro" id="IPR004358">
    <property type="entry name" value="Sig_transdc_His_kin-like_C"/>
</dbReference>
<dbReference type="InterPro" id="IPR036890">
    <property type="entry name" value="HATPase_C_sf"/>
</dbReference>
<dbReference type="Pfam" id="PF00497">
    <property type="entry name" value="SBP_bac_3"/>
    <property type="match status" value="1"/>
</dbReference>
<dbReference type="Gene3D" id="3.40.190.10">
    <property type="entry name" value="Periplasmic binding protein-like II"/>
    <property type="match status" value="4"/>
</dbReference>
<evidence type="ECO:0000256" key="11">
    <source>
        <dbReference type="ARBA" id="ARBA00022977"/>
    </source>
</evidence>
<dbReference type="PANTHER" id="PTHR31528">
    <property type="entry name" value="4-AMINO-5-HYDROXYMETHYL-2-METHYLPYRIMIDINE PHOSPHATE SYNTHASE THI11-RELATED"/>
    <property type="match status" value="1"/>
</dbReference>
<dbReference type="SUPFAM" id="SSF55874">
    <property type="entry name" value="ATPase domain of HSP90 chaperone/DNA topoisomerase II/histidine kinase"/>
    <property type="match status" value="1"/>
</dbReference>
<dbReference type="Pfam" id="PF02518">
    <property type="entry name" value="HATPase_c"/>
    <property type="match status" value="1"/>
</dbReference>
<dbReference type="PRINTS" id="PR00344">
    <property type="entry name" value="BCTRLSENSOR"/>
</dbReference>
<keyword evidence="18" id="KW-1185">Reference proteome</keyword>
<dbReference type="SMART" id="SM00387">
    <property type="entry name" value="HATPase_c"/>
    <property type="match status" value="1"/>
</dbReference>
<evidence type="ECO:0000256" key="3">
    <source>
        <dbReference type="ARBA" id="ARBA00004948"/>
    </source>
</evidence>
<dbReference type="InterPro" id="IPR003661">
    <property type="entry name" value="HisK_dim/P_dom"/>
</dbReference>
<keyword evidence="8" id="KW-0808">Transferase</keyword>
<evidence type="ECO:0000256" key="1">
    <source>
        <dbReference type="ARBA" id="ARBA00000085"/>
    </source>
</evidence>
<dbReference type="Pfam" id="PF00512">
    <property type="entry name" value="HisKA"/>
    <property type="match status" value="1"/>
</dbReference>
<feature type="domain" description="Histidine kinase" evidence="16">
    <location>
        <begin position="598"/>
        <end position="822"/>
    </location>
</feature>
<protein>
    <recommendedName>
        <fullName evidence="6">histidine kinase</fullName>
        <ecNumber evidence="6">2.7.13.3</ecNumber>
    </recommendedName>
    <alternativeName>
        <fullName evidence="13">Thiamine pyrimidine synthase</fullName>
    </alternativeName>
</protein>
<evidence type="ECO:0000256" key="2">
    <source>
        <dbReference type="ARBA" id="ARBA00003469"/>
    </source>
</evidence>
<dbReference type="Gene3D" id="1.10.287.130">
    <property type="match status" value="1"/>
</dbReference>
<organism evidence="17 18">
    <name type="scientific">Arcobacter aquimarinus</name>
    <dbReference type="NCBI Taxonomy" id="1315211"/>
    <lineage>
        <taxon>Bacteria</taxon>
        <taxon>Pseudomonadati</taxon>
        <taxon>Campylobacterota</taxon>
        <taxon>Epsilonproteobacteria</taxon>
        <taxon>Campylobacterales</taxon>
        <taxon>Arcobacteraceae</taxon>
        <taxon>Arcobacter</taxon>
    </lineage>
</organism>
<evidence type="ECO:0000256" key="5">
    <source>
        <dbReference type="ARBA" id="ARBA00011738"/>
    </source>
</evidence>
<evidence type="ECO:0000313" key="17">
    <source>
        <dbReference type="EMBL" id="QKE24916.1"/>
    </source>
</evidence>
<comment type="function">
    <text evidence="2">Responsible for the formation of the pyrimidine heterocycle in the thiamine biosynthesis pathway. Catalyzes the formation of hydroxymethylpyrimidine phosphate (HMP-P) from histidine and pyridoxal phosphate (PLP). The protein uses PLP and the active site histidine to form HMP-P, generating an inactive enzyme. The enzyme can only undergo a single turnover, which suggests it is a suicide enzyme.</text>
</comment>
<dbReference type="InterPro" id="IPR027939">
    <property type="entry name" value="NMT1/THI5"/>
</dbReference>
<sequence length="825" mass="95185">MWLDQFQFAGFYVAVEKGFYKDIGLEVELKKYDLSMNIIEEVLNKNADFGTSSSSLIVDKSNGKDIVLLGSIFQSSPLILLALENSNINYVEDMKNKSLMITQEQQKFATFKSMLNSKGVRIDDLKVQEHSFNVDNLINRNTDLMLAYITNEPFILKEKGYKSKIFAPKDYGFDFYEGIIFTSKEFALNNPKLVKDFYSATIRGWEYAFENIDEVAKLIYEKYNPQNKTLKSLIYEANEMKKLVYDKHGKIGTITPERINLIINTYRVMGLLENHIDVDDLIYTDHLNNTIYLSNEEKLYLNKKEKISVCVDPNWMPLEKIENGKHIGISADYLKIIQENIQIPISLVPTKTWSESMEKGKNKECDIFSLLMPTPQRETYLNFTKSYLDIPLVLASKIDTPFINDLSHVRNKKLAIVKDYAYAELLKIKFPDINFIDVQNVQEGLSLVEKEKVYGFIGSLLTVGYQIQNNYIGQLKISAKFDETFKLGIAVRNDDLTLLTILNKAISNISEQQKQEIINKWISINLQKEVNYTFLNKVLVVLLIFIVIFVLIYREYLLKKLNKELLEKVAIEINKNEEKNRILIQQSRMASMGEMLENIAHQWRQPLSTISVCASGIEIKKELEQLSDEEFFQSIKHIKQSTTYLSNTIDDFRNFFSEEKTINKINLKELINRTLDLVSPSFNTHNIKVIKKVEDINFLSLENELVQVLMNILVNSKDALKLSKKPDEDRIILINAQKQDNNIVIEVKDNANGIDENIIDKIFEPYFTTKHQFNGTGIGLYMSKLLVEKHLKSSLKASNTSFEFDKNSHKGAIFTISIPLENEVA</sequence>
<evidence type="ECO:0000256" key="15">
    <source>
        <dbReference type="SAM" id="Phobius"/>
    </source>
</evidence>
<comment type="pathway">
    <text evidence="3">Cofactor biosynthesis; thiamine diphosphate biosynthesis.</text>
</comment>
<dbReference type="PANTHER" id="PTHR31528:SF1">
    <property type="entry name" value="4-AMINO-5-HYDROXYMETHYL-2-METHYLPYRIMIDINE PHOSPHATE SYNTHASE THI11-RELATED"/>
    <property type="match status" value="1"/>
</dbReference>
<feature type="transmembrane region" description="Helical" evidence="15">
    <location>
        <begin position="534"/>
        <end position="553"/>
    </location>
</feature>
<evidence type="ECO:0000256" key="12">
    <source>
        <dbReference type="ARBA" id="ARBA00023004"/>
    </source>
</evidence>
<evidence type="ECO:0000256" key="8">
    <source>
        <dbReference type="ARBA" id="ARBA00022679"/>
    </source>
</evidence>
<keyword evidence="10" id="KW-0663">Pyridoxal phosphate</keyword>